<dbReference type="InterPro" id="IPR029058">
    <property type="entry name" value="AB_hydrolase_fold"/>
</dbReference>
<accession>A0A1F7I9D8</accession>
<dbReference type="InterPro" id="IPR010662">
    <property type="entry name" value="RBBP9/YdeN"/>
</dbReference>
<dbReference type="Gene3D" id="3.40.50.1820">
    <property type="entry name" value="alpha/beta hydrolase"/>
    <property type="match status" value="1"/>
</dbReference>
<dbReference type="AlphaFoldDB" id="A0A1F7I9D8"/>
<name>A0A1F7I9D8_9BACT</name>
<dbReference type="Proteomes" id="UP000177698">
    <property type="component" value="Unassembled WGS sequence"/>
</dbReference>
<proteinExistence type="predicted"/>
<dbReference type="PANTHER" id="PTHR15394">
    <property type="entry name" value="SERINE HYDROLASE RBBP9"/>
    <property type="match status" value="1"/>
</dbReference>
<protein>
    <recommendedName>
        <fullName evidence="3">Peptidase S9 prolyl oligopeptidase catalytic domain-containing protein</fullName>
    </recommendedName>
</protein>
<gene>
    <name evidence="1" type="ORF">A2954_01820</name>
</gene>
<sequence length="116" mass="13497">MGTRAVLLYLDKYRPKVKMVILISAFSNRLENGKRNDGEAYPDFFKYKINTSKIQLLSEKFIVMHSNDDDSIPYEQGVGITKDLDAKLITFSDRGHFYKPENAPYILEVLRKELNF</sequence>
<comment type="caution">
    <text evidence="1">The sequence shown here is derived from an EMBL/GenBank/DDBJ whole genome shotgun (WGS) entry which is preliminary data.</text>
</comment>
<dbReference type="EMBL" id="MGAG01000032">
    <property type="protein sequence ID" value="OGK39985.1"/>
    <property type="molecule type" value="Genomic_DNA"/>
</dbReference>
<evidence type="ECO:0000313" key="1">
    <source>
        <dbReference type="EMBL" id="OGK39985.1"/>
    </source>
</evidence>
<organism evidence="1 2">
    <name type="scientific">Candidatus Roizmanbacteria bacterium RIFCSPLOWO2_01_FULL_37_12</name>
    <dbReference type="NCBI Taxonomy" id="1802056"/>
    <lineage>
        <taxon>Bacteria</taxon>
        <taxon>Candidatus Roizmaniibacteriota</taxon>
    </lineage>
</organism>
<dbReference type="STRING" id="1802056.A2954_01820"/>
<evidence type="ECO:0008006" key="3">
    <source>
        <dbReference type="Google" id="ProtNLM"/>
    </source>
</evidence>
<reference evidence="1 2" key="1">
    <citation type="journal article" date="2016" name="Nat. Commun.">
        <title>Thousands of microbial genomes shed light on interconnected biogeochemical processes in an aquifer system.</title>
        <authorList>
            <person name="Anantharaman K."/>
            <person name="Brown C.T."/>
            <person name="Hug L.A."/>
            <person name="Sharon I."/>
            <person name="Castelle C.J."/>
            <person name="Probst A.J."/>
            <person name="Thomas B.C."/>
            <person name="Singh A."/>
            <person name="Wilkins M.J."/>
            <person name="Karaoz U."/>
            <person name="Brodie E.L."/>
            <person name="Williams K.H."/>
            <person name="Hubbard S.S."/>
            <person name="Banfield J.F."/>
        </authorList>
    </citation>
    <scope>NUCLEOTIDE SEQUENCE [LARGE SCALE GENOMIC DNA]</scope>
</reference>
<evidence type="ECO:0000313" key="2">
    <source>
        <dbReference type="Proteomes" id="UP000177698"/>
    </source>
</evidence>
<dbReference type="PANTHER" id="PTHR15394:SF3">
    <property type="entry name" value="SERINE HYDROLASE RBBP9"/>
    <property type="match status" value="1"/>
</dbReference>
<dbReference type="SUPFAM" id="SSF53474">
    <property type="entry name" value="alpha/beta-Hydrolases"/>
    <property type="match status" value="1"/>
</dbReference>